<evidence type="ECO:0000256" key="5">
    <source>
        <dbReference type="ARBA" id="ARBA00023211"/>
    </source>
</evidence>
<dbReference type="InterPro" id="IPR004843">
    <property type="entry name" value="Calcineurin-like_PHP"/>
</dbReference>
<organism evidence="7 8">
    <name type="scientific">Paenirhodobacter huangdaonensis</name>
    <dbReference type="NCBI Taxonomy" id="2501515"/>
    <lineage>
        <taxon>Bacteria</taxon>
        <taxon>Pseudomonadati</taxon>
        <taxon>Pseudomonadota</taxon>
        <taxon>Alphaproteobacteria</taxon>
        <taxon>Rhodobacterales</taxon>
        <taxon>Rhodobacter group</taxon>
        <taxon>Paenirhodobacter</taxon>
    </lineage>
</organism>
<protein>
    <submittedName>
        <fullName evidence="7">UDP-2,3-diacylglucosamine diphosphatase</fullName>
    </submittedName>
</protein>
<keyword evidence="4" id="KW-0472">Membrane</keyword>
<dbReference type="PANTHER" id="PTHR34990">
    <property type="entry name" value="UDP-2,3-DIACYLGLUCOSAMINE HYDROLASE-RELATED"/>
    <property type="match status" value="1"/>
</dbReference>
<keyword evidence="5" id="KW-0464">Manganese</keyword>
<keyword evidence="1" id="KW-1003">Cell membrane</keyword>
<dbReference type="GO" id="GO:0016020">
    <property type="term" value="C:membrane"/>
    <property type="evidence" value="ECO:0007669"/>
    <property type="project" value="GOC"/>
</dbReference>
<dbReference type="GO" id="GO:0046872">
    <property type="term" value="F:metal ion binding"/>
    <property type="evidence" value="ECO:0007669"/>
    <property type="project" value="UniProtKB-KW"/>
</dbReference>
<keyword evidence="8" id="KW-1185">Reference proteome</keyword>
<accession>A0A3S3LUU5</accession>
<evidence type="ECO:0000259" key="6">
    <source>
        <dbReference type="Pfam" id="PF00149"/>
    </source>
</evidence>
<sequence>MPETAPQTMRKSYRTLFVSDLHLGSRGSRAARFLDFLNRTDAETIYLVGDILDIWHPGRVHWGETHDAIIEELSTRARAGVRVVYLPGNHDAALRLHEGPMFGAFELRETDVHKAADGMRYLILHGDQCDARIFRWHVMTRIGSRADAALRAADQWLKLHLHRTSERGLFELAIMGVNALMLVGNKFEERLSALARERGHDGVICGHYHKAALHHRDGLVYANCGDWVDNQTALVETADGSLKMLAWSGETQSAELWTPAAERSRRA</sequence>
<keyword evidence="3" id="KW-0479">Metal-binding</keyword>
<comment type="caution">
    <text evidence="7">The sequence shown here is derived from an EMBL/GenBank/DDBJ whole genome shotgun (WGS) entry which is preliminary data.</text>
</comment>
<dbReference type="GO" id="GO:0008758">
    <property type="term" value="F:UDP-2,3-diacylglucosamine hydrolase activity"/>
    <property type="evidence" value="ECO:0007669"/>
    <property type="project" value="TreeGrafter"/>
</dbReference>
<dbReference type="InterPro" id="IPR029052">
    <property type="entry name" value="Metallo-depent_PP-like"/>
</dbReference>
<gene>
    <name evidence="7" type="ORF">EOW66_07535</name>
</gene>
<dbReference type="EMBL" id="SAVA01000003">
    <property type="protein sequence ID" value="RWR53551.1"/>
    <property type="molecule type" value="Genomic_DNA"/>
</dbReference>
<reference evidence="8" key="2">
    <citation type="submission" date="2019-01" db="EMBL/GenBank/DDBJ databases">
        <title>Sinorhodobacter populi sp. nov. isolated from the symptomatic bark tissue of Populus euramericana canker.</title>
        <authorList>
            <person name="Li Y."/>
        </authorList>
    </citation>
    <scope>NUCLEOTIDE SEQUENCE [LARGE SCALE GENOMIC DNA]</scope>
    <source>
        <strain evidence="8">CGMCC 1.12963</strain>
    </source>
</reference>
<proteinExistence type="predicted"/>
<evidence type="ECO:0000256" key="1">
    <source>
        <dbReference type="ARBA" id="ARBA00022475"/>
    </source>
</evidence>
<dbReference type="CDD" id="cd07398">
    <property type="entry name" value="MPP_YbbF-LpxH"/>
    <property type="match status" value="1"/>
</dbReference>
<name>A0A3S3LUU5_9RHOB</name>
<keyword evidence="2" id="KW-0997">Cell inner membrane</keyword>
<dbReference type="SUPFAM" id="SSF56300">
    <property type="entry name" value="Metallo-dependent phosphatases"/>
    <property type="match status" value="1"/>
</dbReference>
<dbReference type="PANTHER" id="PTHR34990:SF2">
    <property type="entry name" value="BLL8164 PROTEIN"/>
    <property type="match status" value="1"/>
</dbReference>
<feature type="domain" description="Calcineurin-like phosphoesterase" evidence="6">
    <location>
        <begin position="14"/>
        <end position="210"/>
    </location>
</feature>
<evidence type="ECO:0000313" key="7">
    <source>
        <dbReference type="EMBL" id="RWR53551.1"/>
    </source>
</evidence>
<dbReference type="InterPro" id="IPR043461">
    <property type="entry name" value="LpxH-like"/>
</dbReference>
<dbReference type="RefSeq" id="WP_128155801.1">
    <property type="nucleotide sequence ID" value="NZ_JBHSOM010000009.1"/>
</dbReference>
<evidence type="ECO:0000256" key="2">
    <source>
        <dbReference type="ARBA" id="ARBA00022519"/>
    </source>
</evidence>
<dbReference type="Gene3D" id="3.60.21.10">
    <property type="match status" value="1"/>
</dbReference>
<evidence type="ECO:0000256" key="3">
    <source>
        <dbReference type="ARBA" id="ARBA00022723"/>
    </source>
</evidence>
<evidence type="ECO:0000256" key="4">
    <source>
        <dbReference type="ARBA" id="ARBA00023136"/>
    </source>
</evidence>
<dbReference type="Pfam" id="PF00149">
    <property type="entry name" value="Metallophos"/>
    <property type="match status" value="1"/>
</dbReference>
<evidence type="ECO:0000313" key="8">
    <source>
        <dbReference type="Proteomes" id="UP000288071"/>
    </source>
</evidence>
<dbReference type="Proteomes" id="UP000288071">
    <property type="component" value="Unassembled WGS sequence"/>
</dbReference>
<reference evidence="7 8" key="1">
    <citation type="submission" date="2019-01" db="EMBL/GenBank/DDBJ databases">
        <title>Sinorhodobacter populi sp. nov. isolated from the symptomatic bark tissue of Populus euramericana canker.</title>
        <authorList>
            <person name="Xu G."/>
        </authorList>
    </citation>
    <scope>NUCLEOTIDE SEQUENCE [LARGE SCALE GENOMIC DNA]</scope>
    <source>
        <strain evidence="7 8">CGMCC 1.12963</strain>
    </source>
</reference>
<dbReference type="GO" id="GO:0009245">
    <property type="term" value="P:lipid A biosynthetic process"/>
    <property type="evidence" value="ECO:0007669"/>
    <property type="project" value="TreeGrafter"/>
</dbReference>
<dbReference type="AlphaFoldDB" id="A0A3S3LUU5"/>